<name>X0WD59_9ZZZZ</name>
<keyword evidence="1" id="KW-0489">Methyltransferase</keyword>
<dbReference type="PANTHER" id="PTHR12829">
    <property type="entry name" value="N6-ADENOSINE-METHYLTRANSFERASE"/>
    <property type="match status" value="1"/>
</dbReference>
<dbReference type="GO" id="GO:0008173">
    <property type="term" value="F:RNA methyltransferase activity"/>
    <property type="evidence" value="ECO:0007669"/>
    <property type="project" value="UniProtKB-ARBA"/>
</dbReference>
<dbReference type="Pfam" id="PF05063">
    <property type="entry name" value="MT-A70"/>
    <property type="match status" value="1"/>
</dbReference>
<evidence type="ECO:0008006" key="5">
    <source>
        <dbReference type="Google" id="ProtNLM"/>
    </source>
</evidence>
<sequence>MNKYQIILADCPWDYRHKPPQGAVPYPTLSLDELKKIPVHEIADKNCALFFWATPPLLRQALEVIEAWGFEYVTKAFTWVKTYRNGNIVSGLGYYTRGNDEACLLAKRGRIHRLKTATNI</sequence>
<protein>
    <recommendedName>
        <fullName evidence="5">DNA methyltransferase</fullName>
    </recommendedName>
</protein>
<organism evidence="4">
    <name type="scientific">marine sediment metagenome</name>
    <dbReference type="NCBI Taxonomy" id="412755"/>
    <lineage>
        <taxon>unclassified sequences</taxon>
        <taxon>metagenomes</taxon>
        <taxon>ecological metagenomes</taxon>
    </lineage>
</organism>
<dbReference type="InterPro" id="IPR007757">
    <property type="entry name" value="MT-A70-like"/>
</dbReference>
<evidence type="ECO:0000313" key="4">
    <source>
        <dbReference type="EMBL" id="GAG28560.1"/>
    </source>
</evidence>
<dbReference type="GO" id="GO:0032259">
    <property type="term" value="P:methylation"/>
    <property type="evidence" value="ECO:0007669"/>
    <property type="project" value="UniProtKB-KW"/>
</dbReference>
<dbReference type="GO" id="GO:0008757">
    <property type="term" value="F:S-adenosylmethionine-dependent methyltransferase activity"/>
    <property type="evidence" value="ECO:0007669"/>
    <property type="project" value="UniProtKB-ARBA"/>
</dbReference>
<comment type="caution">
    <text evidence="4">The sequence shown here is derived from an EMBL/GenBank/DDBJ whole genome shotgun (WGS) entry which is preliminary data.</text>
</comment>
<reference evidence="4" key="1">
    <citation type="journal article" date="2014" name="Front. Microbiol.">
        <title>High frequency of phylogenetically diverse reductive dehalogenase-homologous genes in deep subseafloor sedimentary metagenomes.</title>
        <authorList>
            <person name="Kawai M."/>
            <person name="Futagami T."/>
            <person name="Toyoda A."/>
            <person name="Takaki Y."/>
            <person name="Nishi S."/>
            <person name="Hori S."/>
            <person name="Arai W."/>
            <person name="Tsubouchi T."/>
            <person name="Morono Y."/>
            <person name="Uchiyama I."/>
            <person name="Ito T."/>
            <person name="Fujiyama A."/>
            <person name="Inagaki F."/>
            <person name="Takami H."/>
        </authorList>
    </citation>
    <scope>NUCLEOTIDE SEQUENCE</scope>
    <source>
        <strain evidence="4">Expedition CK06-06</strain>
    </source>
</reference>
<evidence type="ECO:0000256" key="2">
    <source>
        <dbReference type="ARBA" id="ARBA00022679"/>
    </source>
</evidence>
<feature type="non-terminal residue" evidence="4">
    <location>
        <position position="120"/>
    </location>
</feature>
<keyword evidence="2" id="KW-0808">Transferase</keyword>
<keyword evidence="3" id="KW-0949">S-adenosyl-L-methionine</keyword>
<dbReference type="EMBL" id="BARS01048909">
    <property type="protein sequence ID" value="GAG28560.1"/>
    <property type="molecule type" value="Genomic_DNA"/>
</dbReference>
<accession>X0WD59</accession>
<gene>
    <name evidence="4" type="ORF">S01H1_73220</name>
</gene>
<evidence type="ECO:0000256" key="1">
    <source>
        <dbReference type="ARBA" id="ARBA00022603"/>
    </source>
</evidence>
<dbReference type="PROSITE" id="PS51143">
    <property type="entry name" value="MT_A70"/>
    <property type="match status" value="1"/>
</dbReference>
<evidence type="ECO:0000256" key="3">
    <source>
        <dbReference type="ARBA" id="ARBA00022691"/>
    </source>
</evidence>
<dbReference type="PANTHER" id="PTHR12829:SF7">
    <property type="entry name" value="N6-ADENOSINE-METHYLTRANSFERASE CATALYTIC SUBUNIT"/>
    <property type="match status" value="1"/>
</dbReference>
<proteinExistence type="predicted"/>
<dbReference type="AlphaFoldDB" id="X0WD59"/>